<dbReference type="EMBL" id="BQNB010013070">
    <property type="protein sequence ID" value="GJT11469.1"/>
    <property type="molecule type" value="Genomic_DNA"/>
</dbReference>
<reference evidence="2" key="2">
    <citation type="submission" date="2022-01" db="EMBL/GenBank/DDBJ databases">
        <authorList>
            <person name="Yamashiro T."/>
            <person name="Shiraishi A."/>
            <person name="Satake H."/>
            <person name="Nakayama K."/>
        </authorList>
    </citation>
    <scope>NUCLEOTIDE SEQUENCE</scope>
</reference>
<evidence type="ECO:0000313" key="2">
    <source>
        <dbReference type="EMBL" id="GJT11469.1"/>
    </source>
</evidence>
<evidence type="ECO:0000256" key="1">
    <source>
        <dbReference type="SAM" id="MobiDB-lite"/>
    </source>
</evidence>
<dbReference type="Proteomes" id="UP001151760">
    <property type="component" value="Unassembled WGS sequence"/>
</dbReference>
<protein>
    <submittedName>
        <fullName evidence="2">Uncharacterized protein</fullName>
    </submittedName>
</protein>
<evidence type="ECO:0000313" key="3">
    <source>
        <dbReference type="Proteomes" id="UP001151760"/>
    </source>
</evidence>
<name>A0ABQ5BEZ7_9ASTR</name>
<keyword evidence="3" id="KW-1185">Reference proteome</keyword>
<organism evidence="2 3">
    <name type="scientific">Tanacetum coccineum</name>
    <dbReference type="NCBI Taxonomy" id="301880"/>
    <lineage>
        <taxon>Eukaryota</taxon>
        <taxon>Viridiplantae</taxon>
        <taxon>Streptophyta</taxon>
        <taxon>Embryophyta</taxon>
        <taxon>Tracheophyta</taxon>
        <taxon>Spermatophyta</taxon>
        <taxon>Magnoliopsida</taxon>
        <taxon>eudicotyledons</taxon>
        <taxon>Gunneridae</taxon>
        <taxon>Pentapetalae</taxon>
        <taxon>asterids</taxon>
        <taxon>campanulids</taxon>
        <taxon>Asterales</taxon>
        <taxon>Asteraceae</taxon>
        <taxon>Asteroideae</taxon>
        <taxon>Anthemideae</taxon>
        <taxon>Anthemidinae</taxon>
        <taxon>Tanacetum</taxon>
    </lineage>
</organism>
<feature type="region of interest" description="Disordered" evidence="1">
    <location>
        <begin position="17"/>
        <end position="39"/>
    </location>
</feature>
<accession>A0ABQ5BEZ7</accession>
<proteinExistence type="predicted"/>
<reference evidence="2" key="1">
    <citation type="journal article" date="2022" name="Int. J. Mol. Sci.">
        <title>Draft Genome of Tanacetum Coccineum: Genomic Comparison of Closely Related Tanacetum-Family Plants.</title>
        <authorList>
            <person name="Yamashiro T."/>
            <person name="Shiraishi A."/>
            <person name="Nakayama K."/>
            <person name="Satake H."/>
        </authorList>
    </citation>
    <scope>NUCLEOTIDE SEQUENCE</scope>
</reference>
<comment type="caution">
    <text evidence="2">The sequence shown here is derived from an EMBL/GenBank/DDBJ whole genome shotgun (WGS) entry which is preliminary data.</text>
</comment>
<gene>
    <name evidence="2" type="ORF">Tco_0858511</name>
</gene>
<sequence>MYGHIVWRFVIIMANLPPPNNDPNVPEDEHAPAPEHAPIAPNLAHIQLNDYLADNEEPKEKEEPIPEP</sequence>